<accession>A0AAP4B9L8</accession>
<dbReference type="RefSeq" id="WP_283230520.1">
    <property type="nucleotide sequence ID" value="NZ_JASGBQ010000007.1"/>
</dbReference>
<reference evidence="2 3" key="1">
    <citation type="submission" date="2023-05" db="EMBL/GenBank/DDBJ databases">
        <title>[ruminococcus] sp. nov., isolated from a pig farm feces dump.</title>
        <authorList>
            <person name="Chang Y.-H."/>
        </authorList>
    </citation>
    <scope>NUCLEOTIDE SEQUENCE [LARGE SCALE GENOMIC DNA]</scope>
    <source>
        <strain evidence="2 3">YH-rum2234</strain>
    </source>
</reference>
<keyword evidence="1" id="KW-0472">Membrane</keyword>
<protein>
    <submittedName>
        <fullName evidence="2">Uncharacterized protein</fullName>
    </submittedName>
</protein>
<dbReference type="AlphaFoldDB" id="A0AAP4B9L8"/>
<proteinExistence type="predicted"/>
<evidence type="ECO:0000313" key="2">
    <source>
        <dbReference type="EMBL" id="MDI9242015.1"/>
    </source>
</evidence>
<dbReference type="Proteomes" id="UP001300383">
    <property type="component" value="Unassembled WGS sequence"/>
</dbReference>
<feature type="transmembrane region" description="Helical" evidence="1">
    <location>
        <begin position="12"/>
        <end position="31"/>
    </location>
</feature>
<comment type="caution">
    <text evidence="2">The sequence shown here is derived from an EMBL/GenBank/DDBJ whole genome shotgun (WGS) entry which is preliminary data.</text>
</comment>
<gene>
    <name evidence="2" type="ORF">QJ036_05905</name>
</gene>
<evidence type="ECO:0000313" key="3">
    <source>
        <dbReference type="Proteomes" id="UP001300383"/>
    </source>
</evidence>
<keyword evidence="3" id="KW-1185">Reference proteome</keyword>
<sequence>MKNKIKRYARLLWKYKWIVLYVTCLIFVTAGSKESDFSFFEGLFYDGILVGLFVGGMWLLVLYIRFTISYCKDVIDLNKYLDEATFESRYQREVERRRRKAEKRMRLKKKIQMLQNRL</sequence>
<dbReference type="EMBL" id="JASGBQ010000007">
    <property type="protein sequence ID" value="MDI9242015.1"/>
    <property type="molecule type" value="Genomic_DNA"/>
</dbReference>
<evidence type="ECO:0000256" key="1">
    <source>
        <dbReference type="SAM" id="Phobius"/>
    </source>
</evidence>
<organism evidence="2 3">
    <name type="scientific">Fusibacillus kribbianus</name>
    <dbReference type="NCBI Taxonomy" id="3044208"/>
    <lineage>
        <taxon>Bacteria</taxon>
        <taxon>Bacillati</taxon>
        <taxon>Bacillota</taxon>
        <taxon>Clostridia</taxon>
        <taxon>Lachnospirales</taxon>
        <taxon>Lachnospiraceae</taxon>
        <taxon>Fusibacillus</taxon>
    </lineage>
</organism>
<keyword evidence="1" id="KW-1133">Transmembrane helix</keyword>
<name>A0AAP4B9L8_9FIRM</name>
<keyword evidence="1" id="KW-0812">Transmembrane</keyword>
<feature type="transmembrane region" description="Helical" evidence="1">
    <location>
        <begin position="43"/>
        <end position="64"/>
    </location>
</feature>